<keyword evidence="3" id="KW-1185">Reference proteome</keyword>
<name>B9S0W2_RICCO</name>
<dbReference type="Proteomes" id="UP000008311">
    <property type="component" value="Unassembled WGS sequence"/>
</dbReference>
<evidence type="ECO:0000313" key="2">
    <source>
        <dbReference type="EMBL" id="EEF42776.1"/>
    </source>
</evidence>
<gene>
    <name evidence="2" type="ORF">RCOM_1538470</name>
</gene>
<dbReference type="InParanoid" id="B9S0W2"/>
<feature type="region of interest" description="Disordered" evidence="1">
    <location>
        <begin position="41"/>
        <end position="110"/>
    </location>
</feature>
<accession>B9S0W2</accession>
<feature type="compositionally biased region" description="Basic and acidic residues" evidence="1">
    <location>
        <begin position="41"/>
        <end position="54"/>
    </location>
</feature>
<protein>
    <submittedName>
        <fullName evidence="2">Uncharacterized protein</fullName>
    </submittedName>
</protein>
<evidence type="ECO:0000313" key="3">
    <source>
        <dbReference type="Proteomes" id="UP000008311"/>
    </source>
</evidence>
<evidence type="ECO:0000256" key="1">
    <source>
        <dbReference type="SAM" id="MobiDB-lite"/>
    </source>
</evidence>
<reference evidence="3" key="1">
    <citation type="journal article" date="2010" name="Nat. Biotechnol.">
        <title>Draft genome sequence of the oilseed species Ricinus communis.</title>
        <authorList>
            <person name="Chan A.P."/>
            <person name="Crabtree J."/>
            <person name="Zhao Q."/>
            <person name="Lorenzi H."/>
            <person name="Orvis J."/>
            <person name="Puiu D."/>
            <person name="Melake-Berhan A."/>
            <person name="Jones K.M."/>
            <person name="Redman J."/>
            <person name="Chen G."/>
            <person name="Cahoon E.B."/>
            <person name="Gedil M."/>
            <person name="Stanke M."/>
            <person name="Haas B.J."/>
            <person name="Wortman J.R."/>
            <person name="Fraser-Liggett C.M."/>
            <person name="Ravel J."/>
            <person name="Rabinowicz P.D."/>
        </authorList>
    </citation>
    <scope>NUCLEOTIDE SEQUENCE [LARGE SCALE GENOMIC DNA]</scope>
    <source>
        <strain evidence="3">cv. Hale</strain>
    </source>
</reference>
<dbReference type="EMBL" id="EQ973841">
    <property type="protein sequence ID" value="EEF42776.1"/>
    <property type="molecule type" value="Genomic_DNA"/>
</dbReference>
<proteinExistence type="predicted"/>
<dbReference type="AlphaFoldDB" id="B9S0W2"/>
<sequence>MGKVNVNGHGEVGWCSSEPHGACYARARPCWSSPIIINEGNRNDETDWSGKKGDMGISQQVDPKGKRMMEPTGDSSSDEDEVVVGPHMWQDMGRTAGDINTIGRDHTSNRRESDGLIGFSVSEDQWNNKEVTTICIFKKKKLKQLARQMKSVRIEDIQDGNASEKRMVRT</sequence>
<organism evidence="2 3">
    <name type="scientific">Ricinus communis</name>
    <name type="common">Castor bean</name>
    <dbReference type="NCBI Taxonomy" id="3988"/>
    <lineage>
        <taxon>Eukaryota</taxon>
        <taxon>Viridiplantae</taxon>
        <taxon>Streptophyta</taxon>
        <taxon>Embryophyta</taxon>
        <taxon>Tracheophyta</taxon>
        <taxon>Spermatophyta</taxon>
        <taxon>Magnoliopsida</taxon>
        <taxon>eudicotyledons</taxon>
        <taxon>Gunneridae</taxon>
        <taxon>Pentapetalae</taxon>
        <taxon>rosids</taxon>
        <taxon>fabids</taxon>
        <taxon>Malpighiales</taxon>
        <taxon>Euphorbiaceae</taxon>
        <taxon>Acalyphoideae</taxon>
        <taxon>Acalypheae</taxon>
        <taxon>Ricinus</taxon>
    </lineage>
</organism>